<accession>A0ABR0GWW5</accession>
<dbReference type="GeneID" id="87902530"/>
<gene>
    <name evidence="1" type="ORF">QC762_0015910</name>
</gene>
<reference evidence="1 2" key="1">
    <citation type="journal article" date="2023" name="bioRxiv">
        <title>High-quality genome assemblies of four members of thePodospora anserinaspecies complex.</title>
        <authorList>
            <person name="Ament-Velasquez S.L."/>
            <person name="Vogan A.A."/>
            <person name="Wallerman O."/>
            <person name="Hartmann F."/>
            <person name="Gautier V."/>
            <person name="Silar P."/>
            <person name="Giraud T."/>
            <person name="Johannesson H."/>
        </authorList>
    </citation>
    <scope>NUCLEOTIDE SEQUENCE [LARGE SCALE GENOMIC DNA]</scope>
    <source>
        <strain evidence="1 2">CBS 415.72m</strain>
    </source>
</reference>
<dbReference type="Proteomes" id="UP001323405">
    <property type="component" value="Unassembled WGS sequence"/>
</dbReference>
<evidence type="ECO:0000313" key="1">
    <source>
        <dbReference type="EMBL" id="KAK4660139.1"/>
    </source>
</evidence>
<dbReference type="EMBL" id="JAFFHA010000001">
    <property type="protein sequence ID" value="KAK4660139.1"/>
    <property type="molecule type" value="Genomic_DNA"/>
</dbReference>
<dbReference type="RefSeq" id="XP_062749109.1">
    <property type="nucleotide sequence ID" value="XM_062883019.1"/>
</dbReference>
<proteinExistence type="predicted"/>
<protein>
    <submittedName>
        <fullName evidence="1">Uncharacterized protein</fullName>
    </submittedName>
</protein>
<name>A0ABR0GWW5_9PEZI</name>
<keyword evidence="2" id="KW-1185">Reference proteome</keyword>
<organism evidence="1 2">
    <name type="scientific">Podospora pseudocomata</name>
    <dbReference type="NCBI Taxonomy" id="2093779"/>
    <lineage>
        <taxon>Eukaryota</taxon>
        <taxon>Fungi</taxon>
        <taxon>Dikarya</taxon>
        <taxon>Ascomycota</taxon>
        <taxon>Pezizomycotina</taxon>
        <taxon>Sordariomycetes</taxon>
        <taxon>Sordariomycetidae</taxon>
        <taxon>Sordariales</taxon>
        <taxon>Podosporaceae</taxon>
        <taxon>Podospora</taxon>
    </lineage>
</organism>
<evidence type="ECO:0000313" key="2">
    <source>
        <dbReference type="Proteomes" id="UP001323405"/>
    </source>
</evidence>
<sequence length="142" mass="16128">MAYPGHHFASYFSISQRTHARPIRVLIRVSQPFSINRPEYKKTVCFRDNRCRILDMLVDLGGCCIDSGATLLDAFGATLNEIEALAELPKWCWQHGTRLVEVMKRLLNCMSVSSKLVGELCNIRVIHYGFSVTPRRPGIAKF</sequence>
<comment type="caution">
    <text evidence="1">The sequence shown here is derived from an EMBL/GenBank/DDBJ whole genome shotgun (WGS) entry which is preliminary data.</text>
</comment>